<dbReference type="FunCoup" id="A0A7J7CS33">
    <property type="interactions" value="71"/>
</dbReference>
<dbReference type="PANTHER" id="PTHR37226">
    <property type="entry name" value="GOLGIN FAMILY A PROTEIN"/>
    <property type="match status" value="1"/>
</dbReference>
<dbReference type="Proteomes" id="UP000593562">
    <property type="component" value="Unassembled WGS sequence"/>
</dbReference>
<dbReference type="EMBL" id="JAAARO010000014">
    <property type="protein sequence ID" value="KAF5736686.1"/>
    <property type="molecule type" value="Genomic_DNA"/>
</dbReference>
<gene>
    <name evidence="2" type="ORF">HS088_TW14G00836</name>
</gene>
<protein>
    <submittedName>
        <fullName evidence="2">Golgin subfamily A member 6-like protein 1</fullName>
    </submittedName>
</protein>
<reference evidence="2 3" key="1">
    <citation type="journal article" date="2020" name="Nat. Commun.">
        <title>Genome of Tripterygium wilfordii and identification of cytochrome P450 involved in triptolide biosynthesis.</title>
        <authorList>
            <person name="Tu L."/>
            <person name="Su P."/>
            <person name="Zhang Z."/>
            <person name="Gao L."/>
            <person name="Wang J."/>
            <person name="Hu T."/>
            <person name="Zhou J."/>
            <person name="Zhang Y."/>
            <person name="Zhao Y."/>
            <person name="Liu Y."/>
            <person name="Song Y."/>
            <person name="Tong Y."/>
            <person name="Lu Y."/>
            <person name="Yang J."/>
            <person name="Xu C."/>
            <person name="Jia M."/>
            <person name="Peters R.J."/>
            <person name="Huang L."/>
            <person name="Gao W."/>
        </authorList>
    </citation>
    <scope>NUCLEOTIDE SEQUENCE [LARGE SCALE GENOMIC DNA]</scope>
    <source>
        <strain evidence="3">cv. XIE 37</strain>
        <tissue evidence="2">Leaf</tissue>
    </source>
</reference>
<dbReference type="AlphaFoldDB" id="A0A7J7CS33"/>
<dbReference type="PANTHER" id="PTHR37226:SF4">
    <property type="entry name" value="GOLGIN FAMILY A PROTEIN"/>
    <property type="match status" value="1"/>
</dbReference>
<dbReference type="OrthoDB" id="1869333at2759"/>
<feature type="coiled-coil region" evidence="1">
    <location>
        <begin position="148"/>
        <end position="175"/>
    </location>
</feature>
<evidence type="ECO:0000256" key="1">
    <source>
        <dbReference type="SAM" id="Coils"/>
    </source>
</evidence>
<evidence type="ECO:0000313" key="3">
    <source>
        <dbReference type="Proteomes" id="UP000593562"/>
    </source>
</evidence>
<comment type="caution">
    <text evidence="2">The sequence shown here is derived from an EMBL/GenBank/DDBJ whole genome shotgun (WGS) entry which is preliminary data.</text>
</comment>
<name>A0A7J7CS33_TRIWF</name>
<evidence type="ECO:0000313" key="2">
    <source>
        <dbReference type="EMBL" id="KAF5736686.1"/>
    </source>
</evidence>
<proteinExistence type="predicted"/>
<sequence>MGSCGSKCTSEGYKVEVRGLREKVRLLQEEIQGIMIEREIEDRKYEGNMVVFAFKEAEWKQEKKRLKDEIKGMKKVLEEKEDKIREIEDDDRCQWQLQLEQMREERAWRDEAVEKWKQLYLAIKTELDDLIQRTHIHHGEGLHWRGEEEEMKIELKAKEAAMEALKARLASMEQEEYKRAREVDILRQSLRIVIHNKISQQNI</sequence>
<dbReference type="InParanoid" id="A0A7J7CS33"/>
<organism evidence="2 3">
    <name type="scientific">Tripterygium wilfordii</name>
    <name type="common">Thunder God vine</name>
    <dbReference type="NCBI Taxonomy" id="458696"/>
    <lineage>
        <taxon>Eukaryota</taxon>
        <taxon>Viridiplantae</taxon>
        <taxon>Streptophyta</taxon>
        <taxon>Embryophyta</taxon>
        <taxon>Tracheophyta</taxon>
        <taxon>Spermatophyta</taxon>
        <taxon>Magnoliopsida</taxon>
        <taxon>eudicotyledons</taxon>
        <taxon>Gunneridae</taxon>
        <taxon>Pentapetalae</taxon>
        <taxon>rosids</taxon>
        <taxon>fabids</taxon>
        <taxon>Celastrales</taxon>
        <taxon>Celastraceae</taxon>
        <taxon>Tripterygium</taxon>
    </lineage>
</organism>
<keyword evidence="1" id="KW-0175">Coiled coil</keyword>
<feature type="coiled-coil region" evidence="1">
    <location>
        <begin position="10"/>
        <end position="90"/>
    </location>
</feature>
<keyword evidence="3" id="KW-1185">Reference proteome</keyword>
<accession>A0A7J7CS33</accession>